<dbReference type="EC" id="3.5.1.68" evidence="1"/>
<proteinExistence type="predicted"/>
<evidence type="ECO:0000313" key="1">
    <source>
        <dbReference type="EMBL" id="APH54161.1"/>
    </source>
</evidence>
<sequence length="297" mass="32971">MDYRVLDVSQEGPLSIVRPACQTVPMVIASGHSGNLYSPDFLSISRLDYDTLRKSEDCFVDELFGAAPELGAPILRAHFPRAWCDPNREAWELDPTMFEEALPDWVNTGSARVEAGLGTLARIVASGEPIYRRKLLFSEAAARIHDCWQPYHTALSQLIEETRNRFGMCLLVDCHSMPSPVGLHGNRIPRRQNDADMVLGDLHGTSCANTITMAAEATLQRLGYAVRRNNPYAGGYVTQHYGRPGKGVHVLQIEIARVLYMDEERYLKNAHFSMIRQAMTSLMNGLGATAALLSHAV</sequence>
<protein>
    <submittedName>
        <fullName evidence="1">N-formylglutamate deformylase</fullName>
        <ecNumber evidence="1">3.5.1.68</ecNumber>
    </submittedName>
</protein>
<dbReference type="InterPro" id="IPR007709">
    <property type="entry name" value="N-FG_amidohydro"/>
</dbReference>
<dbReference type="Proteomes" id="UP000182373">
    <property type="component" value="Chromosome"/>
</dbReference>
<dbReference type="GO" id="GO:0050129">
    <property type="term" value="F:N-formylglutamate deformylase activity"/>
    <property type="evidence" value="ECO:0007669"/>
    <property type="project" value="UniProtKB-EC"/>
</dbReference>
<dbReference type="Pfam" id="PF05013">
    <property type="entry name" value="FGase"/>
    <property type="match status" value="1"/>
</dbReference>
<reference evidence="2" key="1">
    <citation type="submission" date="2016-11" db="EMBL/GenBank/DDBJ databases">
        <title>Comparative genomic and phenotypic analysis of Granulibacter bethesdensis clinical isolates from patients with chronic granulomatous disease.</title>
        <authorList>
            <person name="Zarember K.A."/>
            <person name="Porcella S.F."/>
            <person name="Chu J."/>
            <person name="Ding L."/>
            <person name="Dahlstrom E."/>
            <person name="Barbian K."/>
            <person name="Martens C."/>
            <person name="Sykora L."/>
            <person name="Kramer S."/>
            <person name="Pettinato A.M."/>
            <person name="Hong H."/>
            <person name="Wald G."/>
            <person name="Berg L.J."/>
            <person name="Rogge L.S."/>
            <person name="Greenberg D.E."/>
            <person name="Falcone E.L."/>
            <person name="Neves J.F."/>
            <person name="Simoes M.J."/>
            <person name="Casal M."/>
            <person name="Rodriguez-Lopez F.C."/>
            <person name="Zelazny A."/>
            <person name="Gallin J.I."/>
            <person name="Holland S.M."/>
        </authorList>
    </citation>
    <scope>NUCLEOTIDE SEQUENCE [LARGE SCALE GENOMIC DNA]</scope>
    <source>
        <strain evidence="2">NIH9.1</strain>
    </source>
</reference>
<accession>A0AAC9K920</accession>
<keyword evidence="1" id="KW-0378">Hydrolase</keyword>
<gene>
    <name evidence="1" type="ORF">GbCGDNIH9_0905</name>
</gene>
<evidence type="ECO:0000313" key="2">
    <source>
        <dbReference type="Proteomes" id="UP000182373"/>
    </source>
</evidence>
<dbReference type="AlphaFoldDB" id="A0AAC9K920"/>
<dbReference type="RefSeq" id="WP_072572278.1">
    <property type="nucleotide sequence ID" value="NZ_CP018191.1"/>
</dbReference>
<dbReference type="EMBL" id="CP018191">
    <property type="protein sequence ID" value="APH54161.1"/>
    <property type="molecule type" value="Genomic_DNA"/>
</dbReference>
<dbReference type="SUPFAM" id="SSF53187">
    <property type="entry name" value="Zn-dependent exopeptidases"/>
    <property type="match status" value="1"/>
</dbReference>
<organism evidence="1 2">
    <name type="scientific">Granulibacter bethesdensis</name>
    <dbReference type="NCBI Taxonomy" id="364410"/>
    <lineage>
        <taxon>Bacteria</taxon>
        <taxon>Pseudomonadati</taxon>
        <taxon>Pseudomonadota</taxon>
        <taxon>Alphaproteobacteria</taxon>
        <taxon>Acetobacterales</taxon>
        <taxon>Acetobacteraceae</taxon>
        <taxon>Granulibacter</taxon>
    </lineage>
</organism>
<dbReference type="Gene3D" id="3.40.630.40">
    <property type="entry name" value="Zn-dependent exopeptidases"/>
    <property type="match status" value="1"/>
</dbReference>
<name>A0AAC9K920_9PROT</name>